<sequence>MGSKLLSSFNGPRLCSHEASMDNDPLTLLQRILRGLEVYSPLTLHTNFSKFIRCIFTTCSTTLSIVSIKHGIRLFERTRCFIKFIAKVLATWQHKEMKPIDYESDCIRRHDSHGRVHNANTESACRKIASGFGE</sequence>
<accession>A0A8X6KRQ7</accession>
<keyword evidence="2" id="KW-1185">Reference proteome</keyword>
<name>A0A8X6KRQ7_TRICU</name>
<dbReference type="Proteomes" id="UP000887116">
    <property type="component" value="Unassembled WGS sequence"/>
</dbReference>
<reference evidence="1" key="1">
    <citation type="submission" date="2020-07" db="EMBL/GenBank/DDBJ databases">
        <title>Multicomponent nature underlies the extraordinary mechanical properties of spider dragline silk.</title>
        <authorList>
            <person name="Kono N."/>
            <person name="Nakamura H."/>
            <person name="Mori M."/>
            <person name="Yoshida Y."/>
            <person name="Ohtoshi R."/>
            <person name="Malay A.D."/>
            <person name="Moran D.A.P."/>
            <person name="Tomita M."/>
            <person name="Numata K."/>
            <person name="Arakawa K."/>
        </authorList>
    </citation>
    <scope>NUCLEOTIDE SEQUENCE</scope>
</reference>
<evidence type="ECO:0000313" key="2">
    <source>
        <dbReference type="Proteomes" id="UP000887116"/>
    </source>
</evidence>
<proteinExistence type="predicted"/>
<dbReference type="AlphaFoldDB" id="A0A8X6KRQ7"/>
<comment type="caution">
    <text evidence="1">The sequence shown here is derived from an EMBL/GenBank/DDBJ whole genome shotgun (WGS) entry which is preliminary data.</text>
</comment>
<organism evidence="1 2">
    <name type="scientific">Trichonephila clavata</name>
    <name type="common">Joro spider</name>
    <name type="synonym">Nephila clavata</name>
    <dbReference type="NCBI Taxonomy" id="2740835"/>
    <lineage>
        <taxon>Eukaryota</taxon>
        <taxon>Metazoa</taxon>
        <taxon>Ecdysozoa</taxon>
        <taxon>Arthropoda</taxon>
        <taxon>Chelicerata</taxon>
        <taxon>Arachnida</taxon>
        <taxon>Araneae</taxon>
        <taxon>Araneomorphae</taxon>
        <taxon>Entelegynae</taxon>
        <taxon>Araneoidea</taxon>
        <taxon>Nephilidae</taxon>
        <taxon>Trichonephila</taxon>
    </lineage>
</organism>
<gene>
    <name evidence="1" type="ORF">TNCT_244621</name>
</gene>
<evidence type="ECO:0000313" key="1">
    <source>
        <dbReference type="EMBL" id="GFQ81861.1"/>
    </source>
</evidence>
<protein>
    <submittedName>
        <fullName evidence="1">Uncharacterized protein</fullName>
    </submittedName>
</protein>
<dbReference type="EMBL" id="BMAO01012503">
    <property type="protein sequence ID" value="GFQ81861.1"/>
    <property type="molecule type" value="Genomic_DNA"/>
</dbReference>